<name>A0A1A9UP35_GLOAU</name>
<proteinExistence type="predicted"/>
<evidence type="ECO:0000256" key="1">
    <source>
        <dbReference type="SAM" id="Phobius"/>
    </source>
</evidence>
<evidence type="ECO:0000313" key="2">
    <source>
        <dbReference type="EnsemblMetazoa" id="GAUT010866-PA"/>
    </source>
</evidence>
<feature type="transmembrane region" description="Helical" evidence="1">
    <location>
        <begin position="110"/>
        <end position="133"/>
    </location>
</feature>
<organism evidence="2 3">
    <name type="scientific">Glossina austeni</name>
    <name type="common">Savannah tsetse fly</name>
    <dbReference type="NCBI Taxonomy" id="7395"/>
    <lineage>
        <taxon>Eukaryota</taxon>
        <taxon>Metazoa</taxon>
        <taxon>Ecdysozoa</taxon>
        <taxon>Arthropoda</taxon>
        <taxon>Hexapoda</taxon>
        <taxon>Insecta</taxon>
        <taxon>Pterygota</taxon>
        <taxon>Neoptera</taxon>
        <taxon>Endopterygota</taxon>
        <taxon>Diptera</taxon>
        <taxon>Brachycera</taxon>
        <taxon>Muscomorpha</taxon>
        <taxon>Hippoboscoidea</taxon>
        <taxon>Glossinidae</taxon>
        <taxon>Glossina</taxon>
    </lineage>
</organism>
<dbReference type="AlphaFoldDB" id="A0A1A9UP35"/>
<protein>
    <submittedName>
        <fullName evidence="2">Uncharacterized protein</fullName>
    </submittedName>
</protein>
<dbReference type="Proteomes" id="UP000078200">
    <property type="component" value="Unassembled WGS sequence"/>
</dbReference>
<keyword evidence="1" id="KW-1133">Transmembrane helix</keyword>
<keyword evidence="1" id="KW-0812">Transmembrane</keyword>
<feature type="transmembrane region" description="Helical" evidence="1">
    <location>
        <begin position="148"/>
        <end position="168"/>
    </location>
</feature>
<keyword evidence="3" id="KW-1185">Reference proteome</keyword>
<accession>A0A1A9UP35</accession>
<reference evidence="2" key="1">
    <citation type="submission" date="2020-05" db="UniProtKB">
        <authorList>
            <consortium name="EnsemblMetazoa"/>
        </authorList>
    </citation>
    <scope>IDENTIFICATION</scope>
    <source>
        <strain evidence="2">TTRI</strain>
    </source>
</reference>
<keyword evidence="1" id="KW-0472">Membrane</keyword>
<dbReference type="EnsemblMetazoa" id="GAUT010866-RA">
    <property type="protein sequence ID" value="GAUT010866-PA"/>
    <property type="gene ID" value="GAUT010866"/>
</dbReference>
<dbReference type="VEuPathDB" id="VectorBase:GAUT010866"/>
<evidence type="ECO:0000313" key="3">
    <source>
        <dbReference type="Proteomes" id="UP000078200"/>
    </source>
</evidence>
<sequence>MVYHSRSISIEDHYSLCLLDDSMPFFKASDVVQTNTTASAPQTSDKVTHCLKVLCALVAEHSDQLTLLSFAIYFLKDINGLQWLSHCGKTLRPEGDTTAEIKPNKIIIHLAGYATSLTTAAIAAAAAIAILQYNNDNTTSLVQHRHNVVFSCHTIVFVVDLIALNDIFT</sequence>